<dbReference type="PANTHER" id="PTHR47926:SF453">
    <property type="entry name" value="PENTATRICOPEPTIDE REPEAT (PPR) SUPERFAMILY PROTEIN"/>
    <property type="match status" value="1"/>
</dbReference>
<dbReference type="PANTHER" id="PTHR47926">
    <property type="entry name" value="PENTATRICOPEPTIDE REPEAT-CONTAINING PROTEIN"/>
    <property type="match status" value="1"/>
</dbReference>
<reference evidence="3" key="1">
    <citation type="journal article" date="2025" name="Foods">
        <title>Unveiling the Microbial Signatures of Arabica Coffee Cherries: Insights into Ripeness Specific Diversity, Functional Traits, and Implications for Quality and Safety.</title>
        <authorList>
            <consortium name="RefSeq"/>
            <person name="Tenea G.N."/>
            <person name="Cifuentes V."/>
            <person name="Reyes P."/>
            <person name="Cevallos-Vallejos M."/>
        </authorList>
    </citation>
    <scope>NUCLEOTIDE SEQUENCE [LARGE SCALE GENOMIC DNA]</scope>
</reference>
<evidence type="ECO:0000313" key="4">
    <source>
        <dbReference type="RefSeq" id="XP_027120076.2"/>
    </source>
</evidence>
<gene>
    <name evidence="4" type="primary">LOC113737026</name>
</gene>
<dbReference type="PROSITE" id="PS51375">
    <property type="entry name" value="PPR"/>
    <property type="match status" value="2"/>
</dbReference>
<dbReference type="Proteomes" id="UP001652660">
    <property type="component" value="Chromosome 1c"/>
</dbReference>
<dbReference type="Pfam" id="PF01535">
    <property type="entry name" value="PPR"/>
    <property type="match status" value="5"/>
</dbReference>
<proteinExistence type="predicted"/>
<dbReference type="GO" id="GO:0009451">
    <property type="term" value="P:RNA modification"/>
    <property type="evidence" value="ECO:0007669"/>
    <property type="project" value="InterPro"/>
</dbReference>
<dbReference type="Pfam" id="PF13041">
    <property type="entry name" value="PPR_2"/>
    <property type="match status" value="1"/>
</dbReference>
<dbReference type="InterPro" id="IPR046960">
    <property type="entry name" value="PPR_At4g14850-like_plant"/>
</dbReference>
<dbReference type="GO" id="GO:0003723">
    <property type="term" value="F:RNA binding"/>
    <property type="evidence" value="ECO:0007669"/>
    <property type="project" value="InterPro"/>
</dbReference>
<feature type="repeat" description="PPR" evidence="2">
    <location>
        <begin position="172"/>
        <end position="206"/>
    </location>
</feature>
<dbReference type="GeneID" id="113737026"/>
<name>A0A6P6WZG7_COFAR</name>
<dbReference type="SUPFAM" id="SSF48452">
    <property type="entry name" value="TPR-like"/>
    <property type="match status" value="1"/>
</dbReference>
<sequence length="524" mass="59374">MLSNLNNHVLAILDKCKRLNHLKQLQAFLITLGHSKTQFFVFKLVRFCTVKLSNITYARLIFDHLDSPNSHLYTAMITAYTSLQDHHTSLFLYREMVRNSQERPNHFIFPIVLKSSPVVVRPYGTEMVHSQIESSGFGKYQVVETALLDAYSRFSADIQIARKLFDGMSERTVVTWTAMISGYTRVGQIGDAILLFEEMSECERDPPFWNSIIAGCTQNGLFSEAISFFRRMVLEENMSRRNRPDQVTVLCALSACGHSGLLQLGKSIHGYVYRNSLSLNKFVSNALVDVYGKCGSLKEARRVFDQTQNPTLTSWNSMINCYALHGKSESAISVFEEMLECADQVEPDGVTFVGLLNACTHVGLVEQGRHYYDMMVQRYGIEPKIEHYGCLIDLLGRAGQFDEAFKVISGMKIVPDEVVWGSLLNGCKIHGRPDLAEFAVKKLIEIDPNNGGYIAMLATLYGAMGKWDEARELRKMLMEQNAYKTPGCSWIELDNQVHQFYSVDKSHPRTEEIYAVLECLADSY</sequence>
<evidence type="ECO:0000256" key="1">
    <source>
        <dbReference type="ARBA" id="ARBA00022737"/>
    </source>
</evidence>
<dbReference type="NCBIfam" id="TIGR00756">
    <property type="entry name" value="PPR"/>
    <property type="match status" value="4"/>
</dbReference>
<dbReference type="InterPro" id="IPR046848">
    <property type="entry name" value="E_motif"/>
</dbReference>
<dbReference type="RefSeq" id="XP_027120076.2">
    <property type="nucleotide sequence ID" value="XM_027264275.2"/>
</dbReference>
<feature type="repeat" description="PPR" evidence="2">
    <location>
        <begin position="311"/>
        <end position="341"/>
    </location>
</feature>
<dbReference type="Pfam" id="PF20431">
    <property type="entry name" value="E_motif"/>
    <property type="match status" value="1"/>
</dbReference>
<protein>
    <submittedName>
        <fullName evidence="4">Pentatricopeptide repeat-containing protein At1g33350-like</fullName>
    </submittedName>
</protein>
<organism evidence="3 4">
    <name type="scientific">Coffea arabica</name>
    <name type="common">Arabian coffee</name>
    <dbReference type="NCBI Taxonomy" id="13443"/>
    <lineage>
        <taxon>Eukaryota</taxon>
        <taxon>Viridiplantae</taxon>
        <taxon>Streptophyta</taxon>
        <taxon>Embryophyta</taxon>
        <taxon>Tracheophyta</taxon>
        <taxon>Spermatophyta</taxon>
        <taxon>Magnoliopsida</taxon>
        <taxon>eudicotyledons</taxon>
        <taxon>Gunneridae</taxon>
        <taxon>Pentapetalae</taxon>
        <taxon>asterids</taxon>
        <taxon>lamiids</taxon>
        <taxon>Gentianales</taxon>
        <taxon>Rubiaceae</taxon>
        <taxon>Ixoroideae</taxon>
        <taxon>Gardenieae complex</taxon>
        <taxon>Bertiereae - Coffeeae clade</taxon>
        <taxon>Coffeeae</taxon>
        <taxon>Coffea</taxon>
    </lineage>
</organism>
<accession>A0A6P6WZG7</accession>
<evidence type="ECO:0000256" key="2">
    <source>
        <dbReference type="PROSITE-ProRule" id="PRU00708"/>
    </source>
</evidence>
<dbReference type="Gene3D" id="1.25.40.10">
    <property type="entry name" value="Tetratricopeptide repeat domain"/>
    <property type="match status" value="4"/>
</dbReference>
<dbReference type="OrthoDB" id="597215at2759"/>
<reference evidence="4" key="2">
    <citation type="submission" date="2025-08" db="UniProtKB">
        <authorList>
            <consortium name="RefSeq"/>
        </authorList>
    </citation>
    <scope>IDENTIFICATION</scope>
    <source>
        <tissue evidence="4">Leaves</tissue>
    </source>
</reference>
<dbReference type="InterPro" id="IPR011990">
    <property type="entry name" value="TPR-like_helical_dom_sf"/>
</dbReference>
<keyword evidence="1" id="KW-0677">Repeat</keyword>
<evidence type="ECO:0000313" key="3">
    <source>
        <dbReference type="Proteomes" id="UP001652660"/>
    </source>
</evidence>
<dbReference type="InterPro" id="IPR002885">
    <property type="entry name" value="PPR_rpt"/>
</dbReference>
<keyword evidence="3" id="KW-1185">Reference proteome</keyword>